<feature type="chain" id="PRO_5014414991" description="Transmembrane protein" evidence="1">
    <location>
        <begin position="24"/>
        <end position="162"/>
    </location>
</feature>
<protein>
    <recommendedName>
        <fullName evidence="4">Transmembrane protein</fullName>
    </recommendedName>
</protein>
<dbReference type="EMBL" id="CP026113">
    <property type="protein sequence ID" value="AUT65671.1"/>
    <property type="molecule type" value="Genomic_DNA"/>
</dbReference>
<sequence>MRRVVTAATWICCAALPAIPAAAQQAQQAAMHGGAPHASRYEPMKLPAHARTFYQSVRGVDNLSVRRTASGNLLRFSYRVTDPALAKLLGDKSTTPYLYGEANHVLLEVPVMDNIGQLRQTGALEVGQQYWMVFSNKGNLVKAGDRVNVLIGSFHIDGLVVQ</sequence>
<dbReference type="OrthoDB" id="7060294at2"/>
<dbReference type="AlphaFoldDB" id="A0A2I8F2B1"/>
<evidence type="ECO:0000313" key="3">
    <source>
        <dbReference type="Proteomes" id="UP000243502"/>
    </source>
</evidence>
<dbReference type="RefSeq" id="WP_042305295.1">
    <property type="nucleotide sequence ID" value="NZ_CP026113.1"/>
</dbReference>
<keyword evidence="1" id="KW-0732">Signal</keyword>
<proteinExistence type="predicted"/>
<accession>A0A2I8F2B1</accession>
<gene>
    <name evidence="2" type="ORF">C2L65_39880</name>
</gene>
<evidence type="ECO:0008006" key="4">
    <source>
        <dbReference type="Google" id="ProtNLM"/>
    </source>
</evidence>
<evidence type="ECO:0000313" key="2">
    <source>
        <dbReference type="EMBL" id="AUT65671.1"/>
    </source>
</evidence>
<dbReference type="KEGG" id="pter:C2L65_39880"/>
<name>A0A2I8F2B1_9BURK</name>
<organism evidence="2 3">
    <name type="scientific">Paraburkholderia terrae</name>
    <dbReference type="NCBI Taxonomy" id="311230"/>
    <lineage>
        <taxon>Bacteria</taxon>
        <taxon>Pseudomonadati</taxon>
        <taxon>Pseudomonadota</taxon>
        <taxon>Betaproteobacteria</taxon>
        <taxon>Burkholderiales</taxon>
        <taxon>Burkholderiaceae</taxon>
        <taxon>Paraburkholderia</taxon>
    </lineage>
</organism>
<feature type="signal peptide" evidence="1">
    <location>
        <begin position="1"/>
        <end position="23"/>
    </location>
</feature>
<reference evidence="2 3" key="1">
    <citation type="submission" date="2018-01" db="EMBL/GenBank/DDBJ databases">
        <title>Species boundaries and ecological features among Paraburkholderia terrae DSMZ17804T, P. hospita DSMZ17164T and P. caribensis DSMZ13236T.</title>
        <authorList>
            <person name="Pratama A.A."/>
        </authorList>
    </citation>
    <scope>NUCLEOTIDE SEQUENCE [LARGE SCALE GENOMIC DNA]</scope>
    <source>
        <strain evidence="2 3">DSM 17804</strain>
    </source>
</reference>
<dbReference type="Proteomes" id="UP000243502">
    <property type="component" value="Chromosome 3"/>
</dbReference>
<evidence type="ECO:0000256" key="1">
    <source>
        <dbReference type="SAM" id="SignalP"/>
    </source>
</evidence>